<keyword evidence="3" id="KW-1185">Reference proteome</keyword>
<organism evidence="2 3">
    <name type="scientific">Symbiodinium microadriaticum</name>
    <name type="common">Dinoflagellate</name>
    <name type="synonym">Zooxanthella microadriatica</name>
    <dbReference type="NCBI Taxonomy" id="2951"/>
    <lineage>
        <taxon>Eukaryota</taxon>
        <taxon>Sar</taxon>
        <taxon>Alveolata</taxon>
        <taxon>Dinophyceae</taxon>
        <taxon>Suessiales</taxon>
        <taxon>Symbiodiniaceae</taxon>
        <taxon>Symbiodinium</taxon>
    </lineage>
</organism>
<feature type="compositionally biased region" description="Acidic residues" evidence="1">
    <location>
        <begin position="537"/>
        <end position="580"/>
    </location>
</feature>
<protein>
    <submittedName>
        <fullName evidence="2">Uncharacterized protein</fullName>
    </submittedName>
</protein>
<evidence type="ECO:0000313" key="2">
    <source>
        <dbReference type="EMBL" id="OLQ01204.1"/>
    </source>
</evidence>
<evidence type="ECO:0000256" key="1">
    <source>
        <dbReference type="SAM" id="MobiDB-lite"/>
    </source>
</evidence>
<proteinExistence type="predicted"/>
<name>A0A1Q9E187_SYMMI</name>
<dbReference type="Proteomes" id="UP000186817">
    <property type="component" value="Unassembled WGS sequence"/>
</dbReference>
<dbReference type="EMBL" id="LSRX01000301">
    <property type="protein sequence ID" value="OLQ01204.1"/>
    <property type="molecule type" value="Genomic_DNA"/>
</dbReference>
<feature type="region of interest" description="Disordered" evidence="1">
    <location>
        <begin position="532"/>
        <end position="583"/>
    </location>
</feature>
<dbReference type="AlphaFoldDB" id="A0A1Q9E187"/>
<evidence type="ECO:0000313" key="3">
    <source>
        <dbReference type="Proteomes" id="UP000186817"/>
    </source>
</evidence>
<comment type="caution">
    <text evidence="2">The sequence shown here is derived from an EMBL/GenBank/DDBJ whole genome shotgun (WGS) entry which is preliminary data.</text>
</comment>
<gene>
    <name evidence="2" type="ORF">AK812_SmicGene16069</name>
</gene>
<sequence>MRPQYAQPYDPDTDPWHEDDEQELAAYGAPMMGGPMGGVPQMPPMGWDQQSAVSSQIPGMRPSTNYPTAQGWDQQSAVSSQIPGMRIVQVFTAASLGKSAFKVGQAEVAPSNLRKASTGEALGLGSVLFGADAASVQCAAVHVTPEALSRLATLPAPTSVPQRRELLKKGAWWQELRRQVESLKLENKALKFLLDTKYQKISQQKKIIKHCQTKSSRASNQLERFKSVVAAGLQRECGGKKFEITRAQTCKMKEKKLNQLQYLESEEGAAGIEDEEPLTGGWLTPQGTIASALRRNLTNGAAQDLGLVLLQVHERHVQAEESQLVLRHSRDIVWFMAATDGGTNETYALAWSTKAIWVFLAASSTSTACCGSRMLLALLQLTMAMIANTLRDSSQTLFASWRVLCDDESAVARVKTLFPRYIAERWGSIDLTESRMLKADISCLSQAVSRMFQVSPELTAHNDRGAAEGQDVDALATDDSENYKRKIGKWDDDGDALKGQERRRWLKLMGRDNRMLPDSDVEFVLQLTRSTVLDGHDQEDDDDDNDDGDDGGDVDGDDDNADDDEVDVDVDVDADFDADAGDNHGRRWRRRWWWCGVGGGGSGW</sequence>
<feature type="region of interest" description="Disordered" evidence="1">
    <location>
        <begin position="1"/>
        <end position="26"/>
    </location>
</feature>
<reference evidence="2 3" key="1">
    <citation type="submission" date="2016-02" db="EMBL/GenBank/DDBJ databases">
        <title>Genome analysis of coral dinoflagellate symbionts highlights evolutionary adaptations to a symbiotic lifestyle.</title>
        <authorList>
            <person name="Aranda M."/>
            <person name="Li Y."/>
            <person name="Liew Y.J."/>
            <person name="Baumgarten S."/>
            <person name="Simakov O."/>
            <person name="Wilson M."/>
            <person name="Piel J."/>
            <person name="Ashoor H."/>
            <person name="Bougouffa S."/>
            <person name="Bajic V.B."/>
            <person name="Ryu T."/>
            <person name="Ravasi T."/>
            <person name="Bayer T."/>
            <person name="Micklem G."/>
            <person name="Kim H."/>
            <person name="Bhak J."/>
            <person name="Lajeunesse T.C."/>
            <person name="Voolstra C.R."/>
        </authorList>
    </citation>
    <scope>NUCLEOTIDE SEQUENCE [LARGE SCALE GENOMIC DNA]</scope>
    <source>
        <strain evidence="2 3">CCMP2467</strain>
    </source>
</reference>
<accession>A0A1Q9E187</accession>
<feature type="compositionally biased region" description="Acidic residues" evidence="1">
    <location>
        <begin position="11"/>
        <end position="23"/>
    </location>
</feature>
<dbReference type="OrthoDB" id="431697at2759"/>